<dbReference type="SUPFAM" id="SSF51735">
    <property type="entry name" value="NAD(P)-binding Rossmann-fold domains"/>
    <property type="match status" value="1"/>
</dbReference>
<keyword evidence="1" id="KW-0560">Oxidoreductase</keyword>
<dbReference type="InterPro" id="IPR001509">
    <property type="entry name" value="Epimerase_deHydtase"/>
</dbReference>
<dbReference type="FunFam" id="3.40.50.720:FF:000191">
    <property type="entry name" value="Methylglyoxal reductase (NADPH-dependent)"/>
    <property type="match status" value="1"/>
</dbReference>
<organism evidence="4 5">
    <name type="scientific">Lipomyces starkeyi NRRL Y-11557</name>
    <dbReference type="NCBI Taxonomy" id="675824"/>
    <lineage>
        <taxon>Eukaryota</taxon>
        <taxon>Fungi</taxon>
        <taxon>Dikarya</taxon>
        <taxon>Ascomycota</taxon>
        <taxon>Saccharomycotina</taxon>
        <taxon>Lipomycetes</taxon>
        <taxon>Lipomycetales</taxon>
        <taxon>Lipomycetaceae</taxon>
        <taxon>Lipomyces</taxon>
    </lineage>
</organism>
<dbReference type="Proteomes" id="UP000094385">
    <property type="component" value="Unassembled WGS sequence"/>
</dbReference>
<dbReference type="InterPro" id="IPR050425">
    <property type="entry name" value="NAD(P)_dehydrat-like"/>
</dbReference>
<dbReference type="AlphaFoldDB" id="A0A1E3QFX6"/>
<proteinExistence type="inferred from homology"/>
<protein>
    <recommendedName>
        <fullName evidence="3">NAD-dependent epimerase/dehydratase domain-containing protein</fullName>
    </recommendedName>
</protein>
<dbReference type="InterPro" id="IPR036291">
    <property type="entry name" value="NAD(P)-bd_dom_sf"/>
</dbReference>
<evidence type="ECO:0000313" key="4">
    <source>
        <dbReference type="EMBL" id="ODQ76344.1"/>
    </source>
</evidence>
<evidence type="ECO:0000313" key="5">
    <source>
        <dbReference type="Proteomes" id="UP000094385"/>
    </source>
</evidence>
<evidence type="ECO:0000259" key="3">
    <source>
        <dbReference type="Pfam" id="PF01370"/>
    </source>
</evidence>
<dbReference type="PANTHER" id="PTHR10366">
    <property type="entry name" value="NAD DEPENDENT EPIMERASE/DEHYDRATASE"/>
    <property type="match status" value="1"/>
</dbReference>
<dbReference type="PANTHER" id="PTHR10366:SF564">
    <property type="entry name" value="STEROL-4-ALPHA-CARBOXYLATE 3-DEHYDROGENASE, DECARBOXYLATING"/>
    <property type="match status" value="1"/>
</dbReference>
<dbReference type="STRING" id="675824.A0A1E3QFX6"/>
<gene>
    <name evidence="4" type="ORF">LIPSTDRAFT_282</name>
</gene>
<comment type="similarity">
    <text evidence="2">Belongs to the NAD(P)-dependent epimerase/dehydratase family. Dihydroflavonol-4-reductase subfamily.</text>
</comment>
<dbReference type="CDD" id="cd05227">
    <property type="entry name" value="AR_SDR_e"/>
    <property type="match status" value="1"/>
</dbReference>
<dbReference type="GO" id="GO:0016616">
    <property type="term" value="F:oxidoreductase activity, acting on the CH-OH group of donors, NAD or NADP as acceptor"/>
    <property type="evidence" value="ECO:0007669"/>
    <property type="project" value="TreeGrafter"/>
</dbReference>
<dbReference type="Pfam" id="PF01370">
    <property type="entry name" value="Epimerase"/>
    <property type="match status" value="1"/>
</dbReference>
<keyword evidence="5" id="KW-1185">Reference proteome</keyword>
<feature type="domain" description="NAD-dependent epimerase/dehydratase" evidence="3">
    <location>
        <begin position="4"/>
        <end position="259"/>
    </location>
</feature>
<dbReference type="EMBL" id="KV454289">
    <property type="protein sequence ID" value="ODQ76344.1"/>
    <property type="molecule type" value="Genomic_DNA"/>
</dbReference>
<dbReference type="Gene3D" id="3.40.50.720">
    <property type="entry name" value="NAD(P)-binding Rossmann-like Domain"/>
    <property type="match status" value="1"/>
</dbReference>
<name>A0A1E3QFX6_LIPST</name>
<sequence length="330" mass="36303">MTIALLTGASGFIAGHVLKILLEKGYTVKATVRSQSKADYLKSLYPADSKLSFVIVEDIAVLNAFDEAVKDVDVIVHTASPFHFKVTDPVKDLLDPAIKGTTSILQAAKKFAPQVKRVVITSSFAAIVNGSKGDWPEHTYSEADWNPVTWEEAIGTNPSTTYRASKTFAEKAAWDFLEKEKPNFTITTINPPLVWGPMIHDVTPETVNTSNANIWSLVNGSQATIPVTPALSWVDVRNVAEAHVLALEIPKAENQRYFVVADKFSYKDICGILLKNFPELSGKVPTEGGISTTKIFDVDNSKSKKDLGIEYISLEQSIVDLTKQFIDWVK</sequence>
<reference evidence="4 5" key="1">
    <citation type="journal article" date="2016" name="Proc. Natl. Acad. Sci. U.S.A.">
        <title>Comparative genomics of biotechnologically important yeasts.</title>
        <authorList>
            <person name="Riley R."/>
            <person name="Haridas S."/>
            <person name="Wolfe K.H."/>
            <person name="Lopes M.R."/>
            <person name="Hittinger C.T."/>
            <person name="Goeker M."/>
            <person name="Salamov A.A."/>
            <person name="Wisecaver J.H."/>
            <person name="Long T.M."/>
            <person name="Calvey C.H."/>
            <person name="Aerts A.L."/>
            <person name="Barry K.W."/>
            <person name="Choi C."/>
            <person name="Clum A."/>
            <person name="Coughlan A.Y."/>
            <person name="Deshpande S."/>
            <person name="Douglass A.P."/>
            <person name="Hanson S.J."/>
            <person name="Klenk H.-P."/>
            <person name="LaButti K.M."/>
            <person name="Lapidus A."/>
            <person name="Lindquist E.A."/>
            <person name="Lipzen A.M."/>
            <person name="Meier-Kolthoff J.P."/>
            <person name="Ohm R.A."/>
            <person name="Otillar R.P."/>
            <person name="Pangilinan J.L."/>
            <person name="Peng Y."/>
            <person name="Rokas A."/>
            <person name="Rosa C.A."/>
            <person name="Scheuner C."/>
            <person name="Sibirny A.A."/>
            <person name="Slot J.C."/>
            <person name="Stielow J.B."/>
            <person name="Sun H."/>
            <person name="Kurtzman C.P."/>
            <person name="Blackwell M."/>
            <person name="Grigoriev I.V."/>
            <person name="Jeffries T.W."/>
        </authorList>
    </citation>
    <scope>NUCLEOTIDE SEQUENCE [LARGE SCALE GENOMIC DNA]</scope>
    <source>
        <strain evidence="4 5">NRRL Y-11557</strain>
    </source>
</reference>
<evidence type="ECO:0000256" key="2">
    <source>
        <dbReference type="ARBA" id="ARBA00023445"/>
    </source>
</evidence>
<accession>A0A1E3QFX6</accession>
<dbReference type="OrthoDB" id="2735536at2759"/>
<evidence type="ECO:0000256" key="1">
    <source>
        <dbReference type="ARBA" id="ARBA00023002"/>
    </source>
</evidence>